<dbReference type="RefSeq" id="WP_159897791.1">
    <property type="nucleotide sequence ID" value="NZ_JABAFG010000005.1"/>
</dbReference>
<reference evidence="1 2" key="1">
    <citation type="submission" date="2020-04" db="EMBL/GenBank/DDBJ databases">
        <authorList>
            <person name="Hitch T.C.A."/>
            <person name="Wylensek D."/>
            <person name="Clavel T."/>
        </authorList>
    </citation>
    <scope>NUCLEOTIDE SEQUENCE [LARGE SCALE GENOMIC DNA]</scope>
    <source>
        <strain evidence="1 2">Oil-RF-744-FAT-WT-6-1</strain>
    </source>
</reference>
<comment type="caution">
    <text evidence="1">The sequence shown here is derived from an EMBL/GenBank/DDBJ whole genome shotgun (WGS) entry which is preliminary data.</text>
</comment>
<proteinExistence type="predicted"/>
<accession>A0A848BWX1</accession>
<dbReference type="EMBL" id="JABAFG010000005">
    <property type="protein sequence ID" value="NME27776.1"/>
    <property type="molecule type" value="Genomic_DNA"/>
</dbReference>
<gene>
    <name evidence="1" type="ORF">HF872_03925</name>
</gene>
<dbReference type="Proteomes" id="UP000591071">
    <property type="component" value="Unassembled WGS sequence"/>
</dbReference>
<evidence type="ECO:0000313" key="2">
    <source>
        <dbReference type="Proteomes" id="UP000591071"/>
    </source>
</evidence>
<evidence type="ECO:0000313" key="1">
    <source>
        <dbReference type="EMBL" id="NME27776.1"/>
    </source>
</evidence>
<dbReference type="AlphaFoldDB" id="A0A848BWX1"/>
<protein>
    <submittedName>
        <fullName evidence="1">Uncharacterized protein</fullName>
    </submittedName>
</protein>
<sequence>MPDSRHRSQYRNCIQYLKKICQYPGREEIVRNLARDWKQTYTTRRAMKEELEQAGF</sequence>
<name>A0A848BWX1_9FIRM</name>
<organism evidence="1 2">
    <name type="scientific">Megasphaera hexanoica</name>
    <dbReference type="NCBI Taxonomy" id="1675036"/>
    <lineage>
        <taxon>Bacteria</taxon>
        <taxon>Bacillati</taxon>
        <taxon>Bacillota</taxon>
        <taxon>Negativicutes</taxon>
        <taxon>Veillonellales</taxon>
        <taxon>Veillonellaceae</taxon>
        <taxon>Megasphaera</taxon>
    </lineage>
</organism>